<organism evidence="1 2">
    <name type="scientific">Lentzea tibetensis</name>
    <dbReference type="NCBI Taxonomy" id="2591470"/>
    <lineage>
        <taxon>Bacteria</taxon>
        <taxon>Bacillati</taxon>
        <taxon>Actinomycetota</taxon>
        <taxon>Actinomycetes</taxon>
        <taxon>Pseudonocardiales</taxon>
        <taxon>Pseudonocardiaceae</taxon>
        <taxon>Lentzea</taxon>
    </lineage>
</organism>
<name>A0A563EKR5_9PSEU</name>
<dbReference type="OrthoDB" id="3637176at2"/>
<protein>
    <submittedName>
        <fullName evidence="1">Uncharacterized protein</fullName>
    </submittedName>
</protein>
<evidence type="ECO:0000313" key="1">
    <source>
        <dbReference type="EMBL" id="TWP47471.1"/>
    </source>
</evidence>
<dbReference type="AlphaFoldDB" id="A0A563EKR5"/>
<accession>A0A563EKR5</accession>
<gene>
    <name evidence="1" type="ORF">FKR81_32100</name>
</gene>
<evidence type="ECO:0000313" key="2">
    <source>
        <dbReference type="Proteomes" id="UP000316639"/>
    </source>
</evidence>
<reference evidence="1 2" key="1">
    <citation type="submission" date="2019-07" db="EMBL/GenBank/DDBJ databases">
        <title>Lentzea xizangensis sp. nov., isolated from Qinghai-Tibetan Plateau Soils.</title>
        <authorList>
            <person name="Huang J."/>
        </authorList>
    </citation>
    <scope>NUCLEOTIDE SEQUENCE [LARGE SCALE GENOMIC DNA]</scope>
    <source>
        <strain evidence="1 2">FXJ1.1311</strain>
    </source>
</reference>
<keyword evidence="2" id="KW-1185">Reference proteome</keyword>
<dbReference type="EMBL" id="VOBR01000026">
    <property type="protein sequence ID" value="TWP47471.1"/>
    <property type="molecule type" value="Genomic_DNA"/>
</dbReference>
<comment type="caution">
    <text evidence="1">The sequence shown here is derived from an EMBL/GenBank/DDBJ whole genome shotgun (WGS) entry which is preliminary data.</text>
</comment>
<proteinExistence type="predicted"/>
<sequence length="93" mass="10667">MAWLSARGRLAVSRLERSRGWTPGNGATAYRSWAIFVRDPMRRLWRTEFGCGVWECCPDPAELRAVLAAVAAALPPRDAREFRHRVARLDDKW</sequence>
<dbReference type="Proteomes" id="UP000316639">
    <property type="component" value="Unassembled WGS sequence"/>
</dbReference>